<evidence type="ECO:0000313" key="9">
    <source>
        <dbReference type="EMBL" id="ETW52016.1"/>
    </source>
</evidence>
<dbReference type="InterPro" id="IPR029210">
    <property type="entry name" value="PfEMP1_NTS"/>
</dbReference>
<dbReference type="FunFam" id="1.20.1310.20:FF:000003">
    <property type="entry name" value="Erythrocyte membrane protein 1, PfEMP1"/>
    <property type="match status" value="1"/>
</dbReference>
<name>W4IRS1_PLAFP</name>
<feature type="region of interest" description="Disordered" evidence="2">
    <location>
        <begin position="1245"/>
        <end position="1271"/>
    </location>
</feature>
<dbReference type="Pfam" id="PF03011">
    <property type="entry name" value="PFEMP"/>
    <property type="match status" value="3"/>
</dbReference>
<reference evidence="9 10" key="2">
    <citation type="submission" date="2013-02" db="EMBL/GenBank/DDBJ databases">
        <title>The Genome Sequence of Plasmodium falciparum Palo Alto/Uganda.</title>
        <authorList>
            <consortium name="The Broad Institute Genome Sequencing Platform"/>
            <consortium name="The Broad Institute Genome Sequencing Center for Infectious Disease"/>
            <person name="Neafsey D."/>
            <person name="Cheeseman I."/>
            <person name="Volkman S."/>
            <person name="Adams J."/>
            <person name="Walker B."/>
            <person name="Young S.K."/>
            <person name="Zeng Q."/>
            <person name="Gargeya S."/>
            <person name="Fitzgerald M."/>
            <person name="Haas B."/>
            <person name="Abouelleil A."/>
            <person name="Alvarado L."/>
            <person name="Arachchi H.M."/>
            <person name="Berlin A.M."/>
            <person name="Chapman S.B."/>
            <person name="Dewar J."/>
            <person name="Goldberg J."/>
            <person name="Griggs A."/>
            <person name="Gujja S."/>
            <person name="Hansen M."/>
            <person name="Howarth C."/>
            <person name="Imamovic A."/>
            <person name="Larimer J."/>
            <person name="McCowan C."/>
            <person name="Murphy C."/>
            <person name="Neiman D."/>
            <person name="Pearson M."/>
            <person name="Priest M."/>
            <person name="Roberts A."/>
            <person name="Saif S."/>
            <person name="Shea T."/>
            <person name="Sisk P."/>
            <person name="Sykes S."/>
            <person name="Wortman J."/>
            <person name="Nusbaum C."/>
            <person name="Birren B."/>
        </authorList>
    </citation>
    <scope>NUCLEOTIDE SEQUENCE [LARGE SCALE GENOMIC DNA]</scope>
    <source>
        <strain evidence="9 10">Palo Alto/Uganda</strain>
    </source>
</reference>
<feature type="domain" description="Duffy-binding-like" evidence="8">
    <location>
        <begin position="2773"/>
        <end position="2927"/>
    </location>
</feature>
<feature type="domain" description="Duffy-binding-like" evidence="8">
    <location>
        <begin position="2012"/>
        <end position="2152"/>
    </location>
</feature>
<dbReference type="FunFam" id="1.10.1900.40:FF:000005">
    <property type="entry name" value="Erythrocyte membrane protein 1, PfEMP1"/>
    <property type="match status" value="1"/>
</dbReference>
<evidence type="ECO:0000259" key="4">
    <source>
        <dbReference type="Pfam" id="PF05424"/>
    </source>
</evidence>
<feature type="compositionally biased region" description="Polar residues" evidence="2">
    <location>
        <begin position="3646"/>
        <end position="3661"/>
    </location>
</feature>
<feature type="compositionally biased region" description="Acidic residues" evidence="2">
    <location>
        <begin position="1703"/>
        <end position="1716"/>
    </location>
</feature>
<dbReference type="Pfam" id="PF15445">
    <property type="entry name" value="ATS"/>
    <property type="match status" value="1"/>
</dbReference>
<feature type="compositionally biased region" description="Polar residues" evidence="2">
    <location>
        <begin position="1260"/>
        <end position="1271"/>
    </location>
</feature>
<feature type="region of interest" description="Disordered" evidence="2">
    <location>
        <begin position="3436"/>
        <end position="3466"/>
    </location>
</feature>
<feature type="region of interest" description="Disordered" evidence="2">
    <location>
        <begin position="2497"/>
        <end position="2544"/>
    </location>
</feature>
<dbReference type="InterPro" id="IPR054595">
    <property type="entry name" value="DBL_C"/>
</dbReference>
<feature type="region of interest" description="Disordered" evidence="2">
    <location>
        <begin position="3641"/>
        <end position="3661"/>
    </location>
</feature>
<gene>
    <name evidence="9" type="ORF">PFUGPA_05981</name>
</gene>
<dbReference type="Gene3D" id="1.20.58.1930">
    <property type="match status" value="2"/>
</dbReference>
<evidence type="ECO:0000259" key="7">
    <source>
        <dbReference type="Pfam" id="PF18562"/>
    </source>
</evidence>
<feature type="domain" description="Duffy-antigen binding" evidence="4">
    <location>
        <begin position="972"/>
        <end position="1213"/>
    </location>
</feature>
<feature type="compositionally biased region" description="Basic and acidic residues" evidence="2">
    <location>
        <begin position="807"/>
        <end position="841"/>
    </location>
</feature>
<dbReference type="InterPro" id="IPR041480">
    <property type="entry name" value="CIDR1_gamma"/>
</dbReference>
<feature type="region of interest" description="Disordered" evidence="2">
    <location>
        <begin position="568"/>
        <end position="592"/>
    </location>
</feature>
<feature type="compositionally biased region" description="Low complexity" evidence="2">
    <location>
        <begin position="2736"/>
        <end position="2749"/>
    </location>
</feature>
<feature type="compositionally biased region" description="Basic and acidic residues" evidence="2">
    <location>
        <begin position="3276"/>
        <end position="3292"/>
    </location>
</feature>
<feature type="compositionally biased region" description="Low complexity" evidence="2">
    <location>
        <begin position="480"/>
        <end position="490"/>
    </location>
</feature>
<feature type="domain" description="Duffy-antigen binding" evidence="4">
    <location>
        <begin position="2218"/>
        <end position="2369"/>
    </location>
</feature>
<dbReference type="Gene3D" id="1.20.58.830">
    <property type="match status" value="6"/>
</dbReference>
<sequence>MVTQGGGNPKDASAKHMFDRIGKDVYKEVKKEAERRSNGELKGKLQEAKGSGGELAAFRDTCNLVDDYYKHTNGGVKGKRYPCGNGSASDKRFSVKQQAEYDNKKMKCSNGGACAPYRRLHLCDKNLETISNYDSNARHKLLAEVCMAAKYEGASIKTHHPQHKVTYPGYHSQICTELARSFADIGDIVRGRDLYRRDNKKDKTDKLQEQLKKYFQKIYDNLKDSTLKDKYKDEKDRNYYKLREHWWNANRHTVWKAITCNEELRGDAYFHARCSDGQGGAQANHYCRCNDDNPGVDKPNIDPPTYFDYVPQYLRWFEEWAEDFCRKKNKKVENLEKSCRGEYGGEKRYCSGNGCDCTKTVRARGKLGYGNRCIDCLYACNPYVHWIDKKKEEFDKQVKKYKTEISVGGGRAKRAAITTKYEGYEKKFYKELKESGYGNVDAFLGLLNKEEVCTAVNDDKGGRISFENVNSRGGDGGAASGDSGTGASADSNSNKTFYHSEYCQPCPYCGMKKEENGEWEAKVNDDNCKRGNIYKPIDGKKGTEIKILKSGENQKEIENKLNEFCAQANGDTTNNGGNGTGVGGGGSGGNSEKKELIEKWQCYKGEDVMKPEDHDDQQDYENMKSAGGLCILENPKKNKEEGGNTSEKEPDEIQKTYNDFFYYWVAHMLKDSIHWRTKKIKGCLENGTKTRCNKKNKCNSDCDCFQKWVKQKETEWNAIKEQFRKQEGFDNEEENGIPESTRLGFTHDVVLELALELEFENKNTEEDKKNNVSAEEAKEIKHLRDIIEKKKQEAGADGSPGTGKKKTLMDKLIEHEEDEAKKCVEKNPDKCDKKPQQERGVARSLDGPPAPDQKDDPASEDPGSESDDESEEEEEEEEEKEEKKEAEEAEDQEEEPTATTPAQDTVDVCNTVKTALTGSLKDACQQKYSGNQSRLGWRCIPSGNNTTTGPAGRISKRSPPEPPTTSSDSGSICVPPRRRRLYVGKLEQWATAVSSQASGGEASSTSGKESSQSQAVSGQVEAQPQVDAASPSHSRADADVDLRNAFIQSAAVETFFLWDRYKMEKKKEKEEKERKEREREFSLLLNQEEPSTEEDPQIKLNGGIIPEDFKRQMFYTLADYKDILFSGSKDDNTKSSTYNDIINGDKDIAEREKQIKGAIQTFFQNGDKNPVQTTTKPEDWWNEHAPSIWHGMICALTYDTDSGEKGGKPKKIQEVYEKIFGKDDKPIPGTPGTFESKYEYSKVELKEEDDSGEKRPDSSPPSGEKTTLNNPKLTEFVEIPPFFRWLHEWGSDFCDKRARMLKNVKKACREKHDGNPTYCSGDGHDCTDNDRKYNKMFADFHCPGCAKECMKYKTWIYKKFAEFQKQKDKYKEEHDKLKANHNGDNNCCKEIHNRSTAADFLKSLKHCSNDQNSGEKGTEDEKNKINFKEPLQTFSRSTYCKACPLYGVKEKGGIYEPIIKNHLTGENDNNATDINVHVLGLKGEVRNNDEELKELKEVCNNAGFVEDYSLQKWNCQKKKDGIDQCKLTNSVDNIDDSDKIIPFNVFFQRWLRNFVHDYNKLKHIIHPCIKKGNGKEDKCIKDCNNKCECVGNWLKKKEKEWGNIKKHYEKHSNDDNETIAYRIKSYFEQLYFDSDYKKAQDVVEGEEEQKKLWGCTGHDECSEKEKEENKNFITNLISELQKKIKTCPTQPGGKTETQCEDPPLVEEETDPLDDDTSDEPLDDYYIQQPKICPPPLTCVEEIAKQLREEAEGKVKTYDTSLLGDGTKYKSDCNKVKKLKGATGEGSCEFEKTYKNSLNKLNNQCERKGMNRLKIEQEWNCKYIKDIGKHLCIPPRREHMCINHLKQIIKYTDTDSTTLLKKVQEAAQHEGDDIIKKLLPKNTCNENVICDAMKYSFADLADIIRGRDLLRKDPDQVRIQKRLQSAFENIYNTLNNNNQNKYKGENPYYYKLRSDWWDANRRHIWKAMTCNAPDEAYLFKKGIRLQKNIKYCGHDEDPPYDDYIPQILRWMTEWSECYCRMLHKKIDDMKVYCDDCKWSSTNCSDDNEGTKCLKCKELCKQYTSLIKKWKPQFDIQEKIYKDLYMNTLTKKILKTTDNDYVKAFLDKLRVKHNRRSCMANNLGTYLRMTSQCEDVLFPERDSDKNKHEYAFNDYPDKYINQCVCKITNHPLDKCPFTNENKSSCDIMKEFSECKNKTFNNKLDNWGTHDLKHRTTINQGVLVPPRRTRLCLKPFIKNKYAENKEDIFFKDFITAAYTEAYVLRETFKNEPTETLQAMKYSFADYGDIIKGTDMIDNIYLNNLKTQLETILKYNGRTSNTKSTKDWWDNNKNKVWNAMLCGYQKGKNNTHSEKLDEAWCDLPMEGDIPQFLRWFQEWTESFCTRRKKLYKEVENACKTATCTSEDGTIRPEICKKNCEKYRNYISRKKQEYEFLNYQYKKTKLEDKEQGENASNYFKTKCNGKCECLSGKFIQNSTLENPYDTIEDDILKGKCDCIKIRPPPKKKEPKSNDQDEDQSSKPVPIPVKPPEESLKKPDDVLPPPAREPFDSTILQTTIPFGIALALGSIAFLFLKVIYIVVYIDPDPQTQLKRGNIPNDFLRQMFYTLGDYRDICIGGDRDIVGDTIVSITEGESTKKKISKIIEGFLKKQTVTSPSPRDTSSRTPVHPQTSVEKTPQQTWWEANGPHIWNGMICALTYEDSGAIGQPPQKVEAADKVLEKLKTQYGEWNKVVLKEDNTSSAMPTSSSSSSGSNDPINTPKLTEFVEIPTFFRYLHEWGQNFCKERMKRLKQIYKECKVGENGYGRGRKQKTPQCSCYGEDCEDQLSKYSYDTVADLECPKCAKHCRWYKKWIEKKKEEFTEQEKAFPKQKDNYVNGNNKGGGDNGFCVTLKSLSDAAQFLEKLGSCKKDNSEDNGNDKLNFSQPNETFVPATNCKPCSEFKIDCKENGKCKNGGGGTNETCNGTTFITSENFKQKGQTAKEFVMRVSDNNPNGFDDLNEACQNAGIFKSIRKDEWECGKVCGYEVCIPEKGNGVTTSGENNDQIITIRGLVAHWVQNFLDDYNKIKHKISHCKNSSEGYTCIKNCVEQWISTKRTEWTNIKILLNEQYKDNPDYNVKTILQDLQSQIDFNKAIKPCGTLTKFEDSCGINGAESSEKKNGHEYDAIDCMLNRLQDKIDDCNKNHAQNGGENQAKCEKHSAPDEDDDEAIEEENPVTQPNICPKPPEPKAEEKGGCEPAEKKEKVEEKEEKTVNTVAKPTEKEAAGDPAGPAADSEENPEEEKAPEPEVETKKDKAPVKPTPASPPPPAPPSLPPLKTALVTSTLAWSVGIGFAAFTYFFLKKKTKSTIDLLRVINIPKGDYDIPTKLSPNRYIPYTSGKYRGKRYIYLEGDSGTDSGYTDHYSDITSSSESEYEELDINDIYVPGSPKYKTLIEVVLEPSGNNTRASGKNTPSDTQNDIQNDGIPSSKITDNEWNTLKDDFISQYLQSEQPKDVPNDYKSGDIPFNTQPNTLYFNKPEEKPFIMSIHDRNLLSGEEYNYNVNMVNTMDDIPINRDNNPYSGIDLINDTLSGNKNIDIYDEVLKRKENELFGTKHPKHTNTHSVAKLTNSDPIHNQLELFHKWLDRHRDMCEKWENHHERLAKLKEKWENDTSTSGNTHPSDSNKTLNTDVSIQIHMDNPKTTNEFTYVDSNPNQVDDTYVDSNPDNSSMDTILDDLDKYNEPYYDVQDDIYYDVNDHDFYLFHFFFFCQ</sequence>
<organism evidence="9 10">
    <name type="scientific">Plasmodium falciparum (isolate Palo Alto / Uganda)</name>
    <dbReference type="NCBI Taxonomy" id="57270"/>
    <lineage>
        <taxon>Eukaryota</taxon>
        <taxon>Sar</taxon>
        <taxon>Alveolata</taxon>
        <taxon>Apicomplexa</taxon>
        <taxon>Aconoidasida</taxon>
        <taxon>Haemosporida</taxon>
        <taxon>Plasmodiidae</taxon>
        <taxon>Plasmodium</taxon>
        <taxon>Plasmodium (Laverania)</taxon>
    </lineage>
</organism>
<dbReference type="FunFam" id="1.20.58.830:FF:000001">
    <property type="entry name" value="Erythrocyte membrane protein 1, PfEMP1"/>
    <property type="match status" value="1"/>
</dbReference>
<evidence type="ECO:0000259" key="5">
    <source>
        <dbReference type="Pfam" id="PF15445"/>
    </source>
</evidence>
<feature type="domain" description="Duffy-binding-like" evidence="3">
    <location>
        <begin position="660"/>
        <end position="831"/>
    </location>
</feature>
<dbReference type="FunFam" id="1.20.58.1930:FF:000001">
    <property type="entry name" value="Erythrocyte membrane protein 1, PfEMP1"/>
    <property type="match status" value="1"/>
</dbReference>
<dbReference type="InterPro" id="IPR044932">
    <property type="entry name" value="PfEMP1_ATS_sf"/>
</dbReference>
<dbReference type="SUPFAM" id="SSF140924">
    <property type="entry name" value="Duffy binding domain-like"/>
    <property type="match status" value="8"/>
</dbReference>
<dbReference type="FunFam" id="1.20.58.830:FF:000004">
    <property type="entry name" value="Erythrocyte membrane protein 1, PfEMP1"/>
    <property type="match status" value="1"/>
</dbReference>
<feature type="compositionally biased region" description="Gly residues" evidence="2">
    <location>
        <begin position="576"/>
        <end position="589"/>
    </location>
</feature>
<dbReference type="Gene3D" id="1.10.1900.40">
    <property type="entry name" value="Acidic terminal segments, variant surface antigen of PfEMP1"/>
    <property type="match status" value="2"/>
</dbReference>
<reference evidence="9 10" key="1">
    <citation type="submission" date="2013-02" db="EMBL/GenBank/DDBJ databases">
        <title>The Genome Annotation of Plasmodium falciparum Palo Alto/Uganda.</title>
        <authorList>
            <consortium name="The Broad Institute Genome Sequencing Platform"/>
            <consortium name="The Broad Institute Genome Sequencing Center for Infectious Disease"/>
            <person name="Neafsey D."/>
            <person name="Hoffman S."/>
            <person name="Volkman S."/>
            <person name="Rosenthal P."/>
            <person name="Walker B."/>
            <person name="Young S.K."/>
            <person name="Zeng Q."/>
            <person name="Gargeya S."/>
            <person name="Fitzgerald M."/>
            <person name="Haas B."/>
            <person name="Abouelleil A."/>
            <person name="Allen A.W."/>
            <person name="Alvarado L."/>
            <person name="Arachchi H.M."/>
            <person name="Berlin A.M."/>
            <person name="Chapman S.B."/>
            <person name="Gainer-Dewar J."/>
            <person name="Goldberg J."/>
            <person name="Griggs A."/>
            <person name="Gujja S."/>
            <person name="Hansen M."/>
            <person name="Howarth C."/>
            <person name="Imamovic A."/>
            <person name="Ireland A."/>
            <person name="Larimer J."/>
            <person name="McCowan C."/>
            <person name="Murphy C."/>
            <person name="Pearson M."/>
            <person name="Poon T.W."/>
            <person name="Priest M."/>
            <person name="Roberts A."/>
            <person name="Saif S."/>
            <person name="Shea T."/>
            <person name="Sisk P."/>
            <person name="Sykes S."/>
            <person name="Wortman J."/>
            <person name="Nusbaum C."/>
            <person name="Birren B."/>
        </authorList>
    </citation>
    <scope>NUCLEOTIDE SEQUENCE [LARGE SCALE GENOMIC DNA]</scope>
    <source>
        <strain evidence="9 10">Palo Alto/Uganda</strain>
    </source>
</reference>
<dbReference type="FunFam" id="1.20.58.830:FF:000002">
    <property type="entry name" value="Erythrocyte membrane protein 1, PfEMP1"/>
    <property type="match status" value="1"/>
</dbReference>
<feature type="compositionally biased region" description="Acidic residues" evidence="2">
    <location>
        <begin position="858"/>
        <end position="880"/>
    </location>
</feature>
<dbReference type="InterPro" id="IPR004258">
    <property type="entry name" value="DBL"/>
</dbReference>
<feature type="domain" description="Cysteine-rich interdomain region 1 gamma" evidence="7">
    <location>
        <begin position="2980"/>
        <end position="3027"/>
    </location>
</feature>
<dbReference type="FunFam" id="1.20.58.830:FF:000003">
    <property type="entry name" value="Erythrocyte membrane protein 1, PfEMP1"/>
    <property type="match status" value="1"/>
</dbReference>
<dbReference type="Pfam" id="PF22672">
    <property type="entry name" value="DBL_C"/>
    <property type="match status" value="4"/>
</dbReference>
<dbReference type="GO" id="GO:0046789">
    <property type="term" value="F:host cell surface receptor binding"/>
    <property type="evidence" value="ECO:0007669"/>
    <property type="project" value="InterPro"/>
</dbReference>
<dbReference type="FunFam" id="1.20.1310.20:FF:000001">
    <property type="entry name" value="Erythrocyte membrane protein 1, PfEMP1"/>
    <property type="match status" value="1"/>
</dbReference>
<feature type="compositionally biased region" description="Pro residues" evidence="2">
    <location>
        <begin position="3294"/>
        <end position="3309"/>
    </location>
</feature>
<feature type="region of interest" description="Disordered" evidence="2">
    <location>
        <begin position="468"/>
        <end position="490"/>
    </location>
</feature>
<feature type="region of interest" description="Disordered" evidence="2">
    <location>
        <begin position="2733"/>
        <end position="2755"/>
    </location>
</feature>
<feature type="region of interest" description="Disordered" evidence="2">
    <location>
        <begin position="1687"/>
        <end position="1716"/>
    </location>
</feature>
<evidence type="ECO:0000313" key="10">
    <source>
        <dbReference type="Proteomes" id="UP000019103"/>
    </source>
</evidence>
<feature type="domain" description="Duffy-antigen binding" evidence="4">
    <location>
        <begin position="2584"/>
        <end position="2699"/>
    </location>
</feature>
<protein>
    <recommendedName>
        <fullName evidence="11">Erythrocyte membrane protein 1</fullName>
    </recommendedName>
</protein>
<keyword evidence="1" id="KW-0175">Coiled coil</keyword>
<proteinExistence type="predicted"/>
<feature type="compositionally biased region" description="Acidic residues" evidence="2">
    <location>
        <begin position="3198"/>
        <end position="3209"/>
    </location>
</feature>
<dbReference type="Pfam" id="PF18562">
    <property type="entry name" value="CIDR1_gamma"/>
    <property type="match status" value="1"/>
</dbReference>
<feature type="region of interest" description="Disordered" evidence="2">
    <location>
        <begin position="919"/>
        <end position="976"/>
    </location>
</feature>
<dbReference type="FunFam" id="1.10.1900.40:FF:000001">
    <property type="entry name" value="Erythrocyte membrane protein 1"/>
    <property type="match status" value="1"/>
</dbReference>
<feature type="region of interest" description="Disordered" evidence="2">
    <location>
        <begin position="2647"/>
        <end position="2677"/>
    </location>
</feature>
<feature type="coiled-coil region" evidence="1">
    <location>
        <begin position="1058"/>
        <end position="1087"/>
    </location>
</feature>
<feature type="domain" description="Duffy-antigen binding" evidence="4">
    <location>
        <begin position="1830"/>
        <end position="2008"/>
    </location>
</feature>
<dbReference type="InterPro" id="IPR008602">
    <property type="entry name" value="Duffy-antigen-binding"/>
</dbReference>
<feature type="compositionally biased region" description="Basic and acidic residues" evidence="2">
    <location>
        <begin position="634"/>
        <end position="651"/>
    </location>
</feature>
<feature type="domain" description="Duffy-binding-like" evidence="3">
    <location>
        <begin position="1546"/>
        <end position="1691"/>
    </location>
</feature>
<feature type="compositionally biased region" description="Basic and acidic residues" evidence="2">
    <location>
        <begin position="2497"/>
        <end position="2509"/>
    </location>
</feature>
<feature type="compositionally biased region" description="Basic and acidic residues" evidence="2">
    <location>
        <begin position="2525"/>
        <end position="2535"/>
    </location>
</feature>
<dbReference type="Gene3D" id="1.20.1310.20">
    <property type="entry name" value="Duffy-antigen binding domain"/>
    <property type="match status" value="5"/>
</dbReference>
<feature type="compositionally biased region" description="Low complexity" evidence="2">
    <location>
        <begin position="2648"/>
        <end position="2663"/>
    </location>
</feature>
<feature type="compositionally biased region" description="Basic and acidic residues" evidence="2">
    <location>
        <begin position="3221"/>
        <end position="3247"/>
    </location>
</feature>
<evidence type="ECO:0000259" key="3">
    <source>
        <dbReference type="Pfam" id="PF03011"/>
    </source>
</evidence>
<evidence type="ECO:0000259" key="8">
    <source>
        <dbReference type="Pfam" id="PF22672"/>
    </source>
</evidence>
<evidence type="ECO:0000256" key="2">
    <source>
        <dbReference type="SAM" id="MobiDB-lite"/>
    </source>
</evidence>
<feature type="domain" description="Duffy-binding-like" evidence="8">
    <location>
        <begin position="319"/>
        <end position="469"/>
    </location>
</feature>
<dbReference type="InterPro" id="IPR029211">
    <property type="entry name" value="PfEMP1_ATS"/>
</dbReference>
<dbReference type="GO" id="GO:0016020">
    <property type="term" value="C:membrane"/>
    <property type="evidence" value="ECO:0007669"/>
    <property type="project" value="InterPro"/>
</dbReference>
<feature type="compositionally biased region" description="Low complexity" evidence="2">
    <location>
        <begin position="995"/>
        <end position="1015"/>
    </location>
</feature>
<evidence type="ECO:0000256" key="1">
    <source>
        <dbReference type="SAM" id="Coils"/>
    </source>
</evidence>
<feature type="domain" description="Duffy-binding-like" evidence="3">
    <location>
        <begin position="3047"/>
        <end position="3183"/>
    </location>
</feature>
<feature type="domain" description="Plasmodium falciparum erythrocyte membrane protein-1 N-terminal segment" evidence="6">
    <location>
        <begin position="13"/>
        <end position="49"/>
    </location>
</feature>
<feature type="domain" description="Duffy-antigen binding" evidence="4">
    <location>
        <begin position="112"/>
        <end position="315"/>
    </location>
</feature>
<dbReference type="InterPro" id="IPR042202">
    <property type="entry name" value="Duffy-ag-bd_sf"/>
</dbReference>
<dbReference type="EMBL" id="KI927423">
    <property type="protein sequence ID" value="ETW52016.1"/>
    <property type="molecule type" value="Genomic_DNA"/>
</dbReference>
<evidence type="ECO:0008006" key="11">
    <source>
        <dbReference type="Google" id="ProtNLM"/>
    </source>
</evidence>
<feature type="region of interest" description="Disordered" evidence="2">
    <location>
        <begin position="790"/>
        <end position="907"/>
    </location>
</feature>
<dbReference type="Proteomes" id="UP000019103">
    <property type="component" value="Unassembled WGS sequence"/>
</dbReference>
<feature type="domain" description="Duffy-binding-like" evidence="8">
    <location>
        <begin position="1288"/>
        <end position="1437"/>
    </location>
</feature>
<feature type="region of interest" description="Disordered" evidence="2">
    <location>
        <begin position="995"/>
        <end position="1035"/>
    </location>
</feature>
<feature type="region of interest" description="Disordered" evidence="2">
    <location>
        <begin position="3178"/>
        <end position="3309"/>
    </location>
</feature>
<feature type="compositionally biased region" description="Polar residues" evidence="2">
    <location>
        <begin position="2664"/>
        <end position="2677"/>
    </location>
</feature>
<feature type="compositionally biased region" description="Acidic residues" evidence="2">
    <location>
        <begin position="887"/>
        <end position="896"/>
    </location>
</feature>
<feature type="domain" description="Plasmodium falciparum erythrocyte membrane protein 1 acidic terminal segment" evidence="5">
    <location>
        <begin position="3319"/>
        <end position="3734"/>
    </location>
</feature>
<evidence type="ECO:0000259" key="6">
    <source>
        <dbReference type="Pfam" id="PF15447"/>
    </source>
</evidence>
<dbReference type="Pfam" id="PF05424">
    <property type="entry name" value="Duffy_binding"/>
    <property type="match status" value="5"/>
</dbReference>
<accession>W4IRS1</accession>
<feature type="region of interest" description="Disordered" evidence="2">
    <location>
        <begin position="632"/>
        <end position="651"/>
    </location>
</feature>
<dbReference type="Pfam" id="PF15447">
    <property type="entry name" value="NTS"/>
    <property type="match status" value="1"/>
</dbReference>